<evidence type="ECO:0000256" key="4">
    <source>
        <dbReference type="ARBA" id="ARBA00022617"/>
    </source>
</evidence>
<evidence type="ECO:0000256" key="5">
    <source>
        <dbReference type="ARBA" id="ARBA00022723"/>
    </source>
</evidence>
<keyword evidence="3" id="KW-0813">Transport</keyword>
<evidence type="ECO:0000256" key="12">
    <source>
        <dbReference type="SAM" id="SignalP"/>
    </source>
</evidence>
<keyword evidence="9 10" id="KW-0408">Iron</keyword>
<dbReference type="SUPFAM" id="SSF46626">
    <property type="entry name" value="Cytochrome c"/>
    <property type="match status" value="1"/>
</dbReference>
<feature type="compositionally biased region" description="Basic and acidic residues" evidence="11">
    <location>
        <begin position="659"/>
        <end position="680"/>
    </location>
</feature>
<keyword evidence="6 12" id="KW-0732">Signal</keyword>
<evidence type="ECO:0000313" key="14">
    <source>
        <dbReference type="EMBL" id="GHH98058.1"/>
    </source>
</evidence>
<dbReference type="Pfam" id="PF01011">
    <property type="entry name" value="PQQ"/>
    <property type="match status" value="1"/>
</dbReference>
<feature type="compositionally biased region" description="Basic and acidic residues" evidence="11">
    <location>
        <begin position="29"/>
        <end position="60"/>
    </location>
</feature>
<keyword evidence="4 10" id="KW-0349">Heme</keyword>
<comment type="caution">
    <text evidence="14">The sequence shown here is derived from an EMBL/GenBank/DDBJ whole genome shotgun (WGS) entry which is preliminary data.</text>
</comment>
<keyword evidence="15" id="KW-1185">Reference proteome</keyword>
<evidence type="ECO:0000256" key="3">
    <source>
        <dbReference type="ARBA" id="ARBA00022448"/>
    </source>
</evidence>
<dbReference type="RefSeq" id="WP_191271526.1">
    <property type="nucleotide sequence ID" value="NZ_BNDS01000005.1"/>
</dbReference>
<evidence type="ECO:0000256" key="2">
    <source>
        <dbReference type="ARBA" id="ARBA00008156"/>
    </source>
</evidence>
<feature type="domain" description="Cytochrome c" evidence="13">
    <location>
        <begin position="684"/>
        <end position="758"/>
    </location>
</feature>
<dbReference type="PRINTS" id="PR00605">
    <property type="entry name" value="CYTCHROMECIC"/>
</dbReference>
<dbReference type="InterPro" id="IPR009056">
    <property type="entry name" value="Cyt_c-like_dom"/>
</dbReference>
<dbReference type="PANTHER" id="PTHR32303">
    <property type="entry name" value="QUINOPROTEIN ALCOHOL DEHYDROGENASE (CYTOCHROME C)"/>
    <property type="match status" value="1"/>
</dbReference>
<dbReference type="Gene3D" id="2.140.10.10">
    <property type="entry name" value="Quinoprotein alcohol dehydrogenase-like superfamily"/>
    <property type="match status" value="1"/>
</dbReference>
<feature type="region of interest" description="Disordered" evidence="11">
    <location>
        <begin position="659"/>
        <end position="687"/>
    </location>
</feature>
<dbReference type="InterPro" id="IPR002372">
    <property type="entry name" value="PQQ_rpt_dom"/>
</dbReference>
<gene>
    <name evidence="14" type="ORF">AM1BK_16010</name>
</gene>
<reference evidence="14 15" key="1">
    <citation type="journal article" date="2022" name="Int. J. Syst. Evol. Microbiol.">
        <title>Neobacillus kokaensis sp. nov., isolated from soil.</title>
        <authorList>
            <person name="Yuki K."/>
            <person name="Matsubara H."/>
            <person name="Yamaguchi S."/>
        </authorList>
    </citation>
    <scope>NUCLEOTIDE SEQUENCE [LARGE SCALE GENOMIC DNA]</scope>
    <source>
        <strain evidence="14 15">LOB 377</strain>
    </source>
</reference>
<evidence type="ECO:0000256" key="11">
    <source>
        <dbReference type="SAM" id="MobiDB-lite"/>
    </source>
</evidence>
<evidence type="ECO:0000259" key="13">
    <source>
        <dbReference type="PROSITE" id="PS51007"/>
    </source>
</evidence>
<dbReference type="InterPro" id="IPR011047">
    <property type="entry name" value="Quinoprotein_ADH-like_sf"/>
</dbReference>
<sequence>MKKASWILIVLLLLMTAVAGCGGGQDNAKNNKTEDNGKNEAKSEGDTKGEDSKPGADEQKSNNTLSGTGYRSYQHMKYLAKTAPKFSSNELSKPPAGNWVTNGGDIRNGRYSPLDEITTSNVKNLKVEWVTSLGSGKEFKYSGEATPLVYDGVMFTVTGANDVQAIDAKTGKLIWEYKPQLAEGLNTVCCGWTSRGVALGDGKVFVGLLDARLIALDQKTGKLVWETQVESWEKGYTITSAPLYYDGKVYTGIAGGEYQIRGFVAAYDAEIGRQIWRTYTLPAPGDKGSETWPKDSRNWLTGGAPVWQTPAIDPELGMIYFATGNTSPDLDGSKREGDNLFANSILALDANTGKYKWHFQEVHHDIWDLDPANPVVLFDVKMKGKRRKGIVQAGKTGWLYILDRTNGKPLIGIEEKPVPQNKNQKTSPTQPIPIGDAFVPQKITKEDVKRDLPKDFKGKYGDIFTPFWDKPVTLKPSPQGGANWPPSAYNPNTELFYVLGNDNYFAYAHYGEEKDERFEEGKEYIGSVWQPVEKSPHRGTVTALDIKTNKIVWQKNWDTIAYSGILTTKGNLMFTGHNDGRILAYDATNGKDLWEFKMDAGANAPPITYEVDGKQYISIFAAGNTLAGTTHGDKIYTFSLEGKYGSLKDIPKDKINVSPVKKEDTELEKKQAADKSKSKNETSSAAGAGEDVYKGNCLACHGDQGAGGHNGPNLQKTKMDLNAVIHQVENGGGGMPPFKDTLSADQIKAVAEYVKSLGGG</sequence>
<keyword evidence="8" id="KW-0560">Oxidoreductase</keyword>
<dbReference type="SMART" id="SM00564">
    <property type="entry name" value="PQQ"/>
    <property type="match status" value="6"/>
</dbReference>
<feature type="region of interest" description="Disordered" evidence="11">
    <location>
        <begin position="23"/>
        <end position="69"/>
    </location>
</feature>
<name>A0ABQ3N3F4_9BACI</name>
<dbReference type="Gene3D" id="1.10.760.10">
    <property type="entry name" value="Cytochrome c-like domain"/>
    <property type="match status" value="1"/>
</dbReference>
<dbReference type="EMBL" id="BNDS01000005">
    <property type="protein sequence ID" value="GHH98058.1"/>
    <property type="molecule type" value="Genomic_DNA"/>
</dbReference>
<dbReference type="InterPro" id="IPR018391">
    <property type="entry name" value="PQQ_b-propeller_rpt"/>
</dbReference>
<evidence type="ECO:0000256" key="6">
    <source>
        <dbReference type="ARBA" id="ARBA00022729"/>
    </source>
</evidence>
<dbReference type="PROSITE" id="PS51257">
    <property type="entry name" value="PROKAR_LIPOPROTEIN"/>
    <property type="match status" value="1"/>
</dbReference>
<accession>A0ABQ3N3F4</accession>
<keyword evidence="7" id="KW-0249">Electron transport</keyword>
<dbReference type="SUPFAM" id="SSF50998">
    <property type="entry name" value="Quinoprotein alcohol dehydrogenase-like"/>
    <property type="match status" value="1"/>
</dbReference>
<dbReference type="PROSITE" id="PS51007">
    <property type="entry name" value="CYTC"/>
    <property type="match status" value="1"/>
</dbReference>
<feature type="chain" id="PRO_5045242795" description="Cytochrome c domain-containing protein" evidence="12">
    <location>
        <begin position="20"/>
        <end position="760"/>
    </location>
</feature>
<protein>
    <recommendedName>
        <fullName evidence="13">Cytochrome c domain-containing protein</fullName>
    </recommendedName>
</protein>
<evidence type="ECO:0000256" key="9">
    <source>
        <dbReference type="ARBA" id="ARBA00023004"/>
    </source>
</evidence>
<dbReference type="InterPro" id="IPR036909">
    <property type="entry name" value="Cyt_c-like_dom_sf"/>
</dbReference>
<dbReference type="InterPro" id="IPR008168">
    <property type="entry name" value="Cyt_C_IC"/>
</dbReference>
<evidence type="ECO:0000256" key="1">
    <source>
        <dbReference type="ARBA" id="ARBA00001931"/>
    </source>
</evidence>
<feature type="signal peptide" evidence="12">
    <location>
        <begin position="1"/>
        <end position="19"/>
    </location>
</feature>
<evidence type="ECO:0000256" key="7">
    <source>
        <dbReference type="ARBA" id="ARBA00022982"/>
    </source>
</evidence>
<evidence type="ECO:0000256" key="10">
    <source>
        <dbReference type="PROSITE-ProRule" id="PRU00433"/>
    </source>
</evidence>
<evidence type="ECO:0000256" key="8">
    <source>
        <dbReference type="ARBA" id="ARBA00023002"/>
    </source>
</evidence>
<dbReference type="Proteomes" id="UP000637074">
    <property type="component" value="Unassembled WGS sequence"/>
</dbReference>
<evidence type="ECO:0000313" key="15">
    <source>
        <dbReference type="Proteomes" id="UP000637074"/>
    </source>
</evidence>
<organism evidence="14 15">
    <name type="scientific">Neobacillus kokaensis</name>
    <dbReference type="NCBI Taxonomy" id="2759023"/>
    <lineage>
        <taxon>Bacteria</taxon>
        <taxon>Bacillati</taxon>
        <taxon>Bacillota</taxon>
        <taxon>Bacilli</taxon>
        <taxon>Bacillales</taxon>
        <taxon>Bacillaceae</taxon>
        <taxon>Neobacillus</taxon>
    </lineage>
</organism>
<keyword evidence="5 10" id="KW-0479">Metal-binding</keyword>
<proteinExistence type="inferred from homology"/>
<comment type="cofactor">
    <cofactor evidence="1">
        <name>pyrroloquinoline quinone</name>
        <dbReference type="ChEBI" id="CHEBI:58442"/>
    </cofactor>
</comment>
<dbReference type="Pfam" id="PF13442">
    <property type="entry name" value="Cytochrome_CBB3"/>
    <property type="match status" value="1"/>
</dbReference>
<comment type="similarity">
    <text evidence="2">Belongs to the bacterial PQQ dehydrogenase family.</text>
</comment>